<feature type="domain" description="AAA+ ATPase" evidence="2">
    <location>
        <begin position="103"/>
        <end position="260"/>
    </location>
</feature>
<dbReference type="InterPro" id="IPR041664">
    <property type="entry name" value="AAA_16"/>
</dbReference>
<dbReference type="PANTHER" id="PTHR34301">
    <property type="entry name" value="DNA-BINDING PROTEIN-RELATED"/>
    <property type="match status" value="1"/>
</dbReference>
<sequence>MSWYSNVAQLAEQLAGRDRPPAAPHDGVNGDPVLLHDGADGAEPEYRSFNALAPAPALASRLSTAAVDRVYTAFDVSQPVGQPDDLRGRDREVATLLSGVLHRRNHGIVSGPRGSGKTSLVRVFGQFADRDGVVVLYSACDDGTTFGELLRSYLEQIPPSMVDAGSIEMFEQRVLVFGADSSPYQATGVLAMLKYSQLVVVLDEFDRITDRDLHDKISSLLKLVSDARLPVRFVLVGGNSAFADIVRAHPSLMRHVTRVSTAPLPNEAVLETLDRCAERCGMVFADGAKRLIEEISCGSPYHARLFGMHGALNALFSQSHEINLEHVESGLEDAFEEWAELNPVDAHAFRDIMAGKHGPVGPLVEFARDTAHHVAADDFAAQWKTVRRQPPVEAPEGLAGLGHTVQMVNGHASFRDATAPQFLLALNQISRFPQQVKGGQRA</sequence>
<dbReference type="Gene3D" id="3.40.50.300">
    <property type="entry name" value="P-loop containing nucleotide triphosphate hydrolases"/>
    <property type="match status" value="1"/>
</dbReference>
<keyword evidence="3" id="KW-0547">Nucleotide-binding</keyword>
<reference evidence="3 4" key="1">
    <citation type="submission" date="2022-10" db="EMBL/GenBank/DDBJ databases">
        <title>Sphingomonas sp.</title>
        <authorList>
            <person name="Jin C."/>
        </authorList>
    </citation>
    <scope>NUCLEOTIDE SEQUENCE [LARGE SCALE GENOMIC DNA]</scope>
    <source>
        <strain evidence="3 4">BN140010</strain>
    </source>
</reference>
<dbReference type="CDD" id="cd00009">
    <property type="entry name" value="AAA"/>
    <property type="match status" value="1"/>
</dbReference>
<dbReference type="RefSeq" id="WP_264880358.1">
    <property type="nucleotide sequence ID" value="NZ_JAPDOB010000001.1"/>
</dbReference>
<dbReference type="SUPFAM" id="SSF52540">
    <property type="entry name" value="P-loop containing nucleoside triphosphate hydrolases"/>
    <property type="match status" value="1"/>
</dbReference>
<gene>
    <name evidence="3" type="ORF">OMW55_01825</name>
</gene>
<comment type="caution">
    <text evidence="3">The sequence shown here is derived from an EMBL/GenBank/DDBJ whole genome shotgun (WGS) entry which is preliminary data.</text>
</comment>
<dbReference type="InterPro" id="IPR003593">
    <property type="entry name" value="AAA+_ATPase"/>
</dbReference>
<dbReference type="Proteomes" id="UP001526246">
    <property type="component" value="Unassembled WGS sequence"/>
</dbReference>
<dbReference type="SMART" id="SM00382">
    <property type="entry name" value="AAA"/>
    <property type="match status" value="1"/>
</dbReference>
<feature type="region of interest" description="Disordered" evidence="1">
    <location>
        <begin position="15"/>
        <end position="40"/>
    </location>
</feature>
<accession>A0ABT3JBU9</accession>
<evidence type="ECO:0000313" key="3">
    <source>
        <dbReference type="EMBL" id="MCW3796547.1"/>
    </source>
</evidence>
<dbReference type="EMBL" id="JAPDOB010000001">
    <property type="protein sequence ID" value="MCW3796547.1"/>
    <property type="molecule type" value="Genomic_DNA"/>
</dbReference>
<evidence type="ECO:0000256" key="1">
    <source>
        <dbReference type="SAM" id="MobiDB-lite"/>
    </source>
</evidence>
<dbReference type="Pfam" id="PF13191">
    <property type="entry name" value="AAA_16"/>
    <property type="match status" value="1"/>
</dbReference>
<dbReference type="PANTHER" id="PTHR34301:SF8">
    <property type="entry name" value="ATPASE DOMAIN-CONTAINING PROTEIN"/>
    <property type="match status" value="1"/>
</dbReference>
<dbReference type="GO" id="GO:0005524">
    <property type="term" value="F:ATP binding"/>
    <property type="evidence" value="ECO:0007669"/>
    <property type="project" value="UniProtKB-KW"/>
</dbReference>
<evidence type="ECO:0000313" key="4">
    <source>
        <dbReference type="Proteomes" id="UP001526246"/>
    </source>
</evidence>
<dbReference type="InterPro" id="IPR027417">
    <property type="entry name" value="P-loop_NTPase"/>
</dbReference>
<organism evidence="3 4">
    <name type="scientific">Sphingomonas arvum</name>
    <dbReference type="NCBI Taxonomy" id="2992113"/>
    <lineage>
        <taxon>Bacteria</taxon>
        <taxon>Pseudomonadati</taxon>
        <taxon>Pseudomonadota</taxon>
        <taxon>Alphaproteobacteria</taxon>
        <taxon>Sphingomonadales</taxon>
        <taxon>Sphingomonadaceae</taxon>
        <taxon>Sphingomonas</taxon>
    </lineage>
</organism>
<keyword evidence="4" id="KW-1185">Reference proteome</keyword>
<proteinExistence type="predicted"/>
<keyword evidence="3" id="KW-0067">ATP-binding</keyword>
<evidence type="ECO:0000259" key="2">
    <source>
        <dbReference type="SMART" id="SM00382"/>
    </source>
</evidence>
<protein>
    <submittedName>
        <fullName evidence="3">ATP-binding protein</fullName>
    </submittedName>
</protein>
<name>A0ABT3JBU9_9SPHN</name>